<dbReference type="GO" id="GO:0005881">
    <property type="term" value="C:cytoplasmic microtubule"/>
    <property type="evidence" value="ECO:0007669"/>
    <property type="project" value="TreeGrafter"/>
</dbReference>
<dbReference type="PANTHER" id="PTHR21567:SF9">
    <property type="entry name" value="CLIP-ASSOCIATING PROTEIN"/>
    <property type="match status" value="1"/>
</dbReference>
<dbReference type="GO" id="GO:0090307">
    <property type="term" value="P:mitotic spindle assembly"/>
    <property type="evidence" value="ECO:0007669"/>
    <property type="project" value="TreeGrafter"/>
</dbReference>
<feature type="compositionally biased region" description="Low complexity" evidence="1">
    <location>
        <begin position="290"/>
        <end position="328"/>
    </location>
</feature>
<dbReference type="AlphaFoldDB" id="A0AAV2QNM8"/>
<reference evidence="3 4" key="1">
    <citation type="submission" date="2024-05" db="EMBL/GenBank/DDBJ databases">
        <authorList>
            <person name="Wallberg A."/>
        </authorList>
    </citation>
    <scope>NUCLEOTIDE SEQUENCE [LARGE SCALE GENOMIC DNA]</scope>
</reference>
<feature type="compositionally biased region" description="Low complexity" evidence="1">
    <location>
        <begin position="358"/>
        <end position="369"/>
    </location>
</feature>
<dbReference type="GO" id="GO:0045180">
    <property type="term" value="C:basal cortex"/>
    <property type="evidence" value="ECO:0007669"/>
    <property type="project" value="TreeGrafter"/>
</dbReference>
<dbReference type="InterPro" id="IPR034085">
    <property type="entry name" value="TOG"/>
</dbReference>
<feature type="region of interest" description="Disordered" evidence="1">
    <location>
        <begin position="1"/>
        <end position="37"/>
    </location>
</feature>
<dbReference type="Pfam" id="PF12348">
    <property type="entry name" value="CLASP_N"/>
    <property type="match status" value="1"/>
</dbReference>
<gene>
    <name evidence="3" type="ORF">MNOR_LOCUS14333</name>
</gene>
<dbReference type="GO" id="GO:0008017">
    <property type="term" value="F:microtubule binding"/>
    <property type="evidence" value="ECO:0007669"/>
    <property type="project" value="TreeGrafter"/>
</dbReference>
<dbReference type="Gene3D" id="1.25.10.10">
    <property type="entry name" value="Leucine-rich Repeat Variant"/>
    <property type="match status" value="1"/>
</dbReference>
<feature type="non-terminal residue" evidence="3">
    <location>
        <position position="1"/>
    </location>
</feature>
<organism evidence="3 4">
    <name type="scientific">Meganyctiphanes norvegica</name>
    <name type="common">Northern krill</name>
    <name type="synonym">Thysanopoda norvegica</name>
    <dbReference type="NCBI Taxonomy" id="48144"/>
    <lineage>
        <taxon>Eukaryota</taxon>
        <taxon>Metazoa</taxon>
        <taxon>Ecdysozoa</taxon>
        <taxon>Arthropoda</taxon>
        <taxon>Crustacea</taxon>
        <taxon>Multicrustacea</taxon>
        <taxon>Malacostraca</taxon>
        <taxon>Eumalacostraca</taxon>
        <taxon>Eucarida</taxon>
        <taxon>Euphausiacea</taxon>
        <taxon>Euphausiidae</taxon>
        <taxon>Meganyctiphanes</taxon>
    </lineage>
</organism>
<comment type="caution">
    <text evidence="3">The sequence shown here is derived from an EMBL/GenBank/DDBJ whole genome shotgun (WGS) entry which is preliminary data.</text>
</comment>
<dbReference type="GO" id="GO:0072686">
    <property type="term" value="C:mitotic spindle"/>
    <property type="evidence" value="ECO:0007669"/>
    <property type="project" value="TreeGrafter"/>
</dbReference>
<evidence type="ECO:0000256" key="1">
    <source>
        <dbReference type="SAM" id="MobiDB-lite"/>
    </source>
</evidence>
<protein>
    <recommendedName>
        <fullName evidence="2">TOG domain-containing protein</fullName>
    </recommendedName>
</protein>
<dbReference type="SMART" id="SM01349">
    <property type="entry name" value="TOG"/>
    <property type="match status" value="1"/>
</dbReference>
<feature type="domain" description="TOG" evidence="2">
    <location>
        <begin position="57"/>
        <end position="300"/>
    </location>
</feature>
<dbReference type="GO" id="GO:0005876">
    <property type="term" value="C:spindle microtubule"/>
    <property type="evidence" value="ECO:0007669"/>
    <property type="project" value="TreeGrafter"/>
</dbReference>
<dbReference type="PANTHER" id="PTHR21567">
    <property type="entry name" value="CLASP"/>
    <property type="match status" value="1"/>
</dbReference>
<dbReference type="InterPro" id="IPR024395">
    <property type="entry name" value="CLASP_N_dom"/>
</dbReference>
<dbReference type="EMBL" id="CAXKWB010008542">
    <property type="protein sequence ID" value="CAL4091407.1"/>
    <property type="molecule type" value="Genomic_DNA"/>
</dbReference>
<feature type="region of interest" description="Disordered" evidence="1">
    <location>
        <begin position="290"/>
        <end position="375"/>
    </location>
</feature>
<feature type="compositionally biased region" description="Low complexity" evidence="1">
    <location>
        <begin position="11"/>
        <end position="30"/>
    </location>
</feature>
<keyword evidence="4" id="KW-1185">Reference proteome</keyword>
<dbReference type="GO" id="GO:0040001">
    <property type="term" value="P:establishment of mitotic spindle localization"/>
    <property type="evidence" value="ECO:0007669"/>
    <property type="project" value="TreeGrafter"/>
</dbReference>
<dbReference type="GO" id="GO:0000776">
    <property type="term" value="C:kinetochore"/>
    <property type="evidence" value="ECO:0007669"/>
    <property type="project" value="TreeGrafter"/>
</dbReference>
<dbReference type="InterPro" id="IPR016024">
    <property type="entry name" value="ARM-type_fold"/>
</dbReference>
<proteinExistence type="predicted"/>
<evidence type="ECO:0000313" key="4">
    <source>
        <dbReference type="Proteomes" id="UP001497623"/>
    </source>
</evidence>
<name>A0AAV2QNM8_MEGNR</name>
<evidence type="ECO:0000313" key="3">
    <source>
        <dbReference type="EMBL" id="CAL4091407.1"/>
    </source>
</evidence>
<dbReference type="SUPFAM" id="SSF48371">
    <property type="entry name" value="ARM repeat"/>
    <property type="match status" value="1"/>
</dbReference>
<dbReference type="Proteomes" id="UP001497623">
    <property type="component" value="Unassembled WGS sequence"/>
</dbReference>
<feature type="non-terminal residue" evidence="3">
    <location>
        <position position="405"/>
    </location>
</feature>
<feature type="compositionally biased region" description="Polar residues" evidence="1">
    <location>
        <begin position="329"/>
        <end position="339"/>
    </location>
</feature>
<sequence>KVEDETDRASVKSGGSKSRASSAPPVRRSVLGAALPPKSAGTSAGAVDEASFFASFEDVPKVNIYSARELDNTMNGIREIIGNPNNDWDKRVEALKKIRGVLIAGGSSYEEFYPHLRLLEPAINSSIKDLRSQVVREVCITVAYMSQELHHKVDHMCEMILPSLISLIQCTAKVMASAGIVAIRFIIQNTHHHKLVPIIVRELSTSKSKEIRKSLCEVLDQLVHTWPTHAMEKHTGIMSEAIKKAMADADSEARASARKAYWGYCDHFKDEADKLLNSLDPSYKKALQGEAGMSNSSSSQSLQGSTIKSTVGSRSGGWSRSSSTAGSTENLSGSFTSRLPLSGGVRRSAIPTPRSYDTPDSPATPSTPTNFRSNSAIDLQAARRAQAREKYANAQRLKIGSGASL</sequence>
<dbReference type="InterPro" id="IPR011989">
    <property type="entry name" value="ARM-like"/>
</dbReference>
<accession>A0AAV2QNM8</accession>
<dbReference type="GO" id="GO:0005815">
    <property type="term" value="C:microtubule organizing center"/>
    <property type="evidence" value="ECO:0007669"/>
    <property type="project" value="TreeGrafter"/>
</dbReference>
<evidence type="ECO:0000259" key="2">
    <source>
        <dbReference type="SMART" id="SM01349"/>
    </source>
</evidence>